<protein>
    <submittedName>
        <fullName evidence="7">ORF32</fullName>
    </submittedName>
</protein>
<proteinExistence type="predicted"/>
<evidence type="ECO:0000313" key="8">
    <source>
        <dbReference type="Proteomes" id="UP000121539"/>
    </source>
</evidence>
<keyword evidence="6" id="KW-0231">Viral genome packaging</keyword>
<organism evidence="7 8">
    <name type="scientific">Bovine gammaherpesvirus 6</name>
    <dbReference type="NCBI Taxonomy" id="1504288"/>
    <lineage>
        <taxon>Viruses</taxon>
        <taxon>Duplodnaviria</taxon>
        <taxon>Heunggongvirae</taxon>
        <taxon>Peploviricota</taxon>
        <taxon>Herviviricetes</taxon>
        <taxon>Herpesvirales</taxon>
        <taxon>Orthoherpesviridae</taxon>
        <taxon>Gammaherpesvirinae</taxon>
        <taxon>Macavirus</taxon>
        <taxon>Macavirus bovinegamma6</taxon>
    </lineage>
</organism>
<keyword evidence="3" id="KW-1188">Viral release from host cell</keyword>
<keyword evidence="5" id="KW-0426">Late protein</keyword>
<keyword evidence="1" id="KW-0167">Capsid protein</keyword>
<keyword evidence="2" id="KW-1048">Host nucleus</keyword>
<dbReference type="OrthoDB" id="10123at10239"/>
<evidence type="ECO:0000256" key="6">
    <source>
        <dbReference type="ARBA" id="ARBA00023219"/>
    </source>
</evidence>
<evidence type="ECO:0000256" key="1">
    <source>
        <dbReference type="ARBA" id="ARBA00022561"/>
    </source>
</evidence>
<sequence>MDVHFNNWRYCKHRCDLMVHVVLPEELFDGLDFSEHPQNEFFHVHVQTLRFNEGRPEPYIRTWARRLSYKCAIGSLTTGIACSLPIFFEEKNTWHPFNIIVVKLKRPLTSASAMQPQSEQQHCYYIKFFYQTVVIAYLKACQINTECLGERQHNVALDSSLDNPLLAILKEAPVAQDTSPAAALGSLLESRAPNHQALESSVNLRGSMAAVMSPKLLKQAHKVACKPLAKKTINLHQTTQYSPGSLRLVSTSHCFTGKKIWVCAYEPLKQQLLSYIDTIPQSQIDKIDPLLLLAAENEFFFNKVNSFVISLLEECKSTSFTLHQKLPISIKIETAHNTLEYFQAYFDEACFTLRSTFNENSGWIKAAVAKAAKQVGFWADVITLWEKSQSKWGVKLLLKAPPPSPPSHINVKQLNCLLDTRQGSFFESCCSSNERALVVYSSSLDAWLILPGGFAIKGHFHYTPDELRYLVGRYGG</sequence>
<dbReference type="GO" id="GO:0019028">
    <property type="term" value="C:viral capsid"/>
    <property type="evidence" value="ECO:0007669"/>
    <property type="project" value="UniProtKB-KW"/>
</dbReference>
<dbReference type="Pfam" id="PF04559">
    <property type="entry name" value="Herpes_UL17"/>
    <property type="match status" value="1"/>
</dbReference>
<dbReference type="EMBL" id="KJ705001">
    <property type="protein sequence ID" value="AIB03185.1"/>
    <property type="molecule type" value="Genomic_DNA"/>
</dbReference>
<dbReference type="RefSeq" id="YP_009042010.1">
    <property type="nucleotide sequence ID" value="NC_024303.1"/>
</dbReference>
<name>A0A060D3P0_9GAMA</name>
<evidence type="ECO:0000256" key="3">
    <source>
        <dbReference type="ARBA" id="ARBA00022612"/>
    </source>
</evidence>
<dbReference type="InterPro" id="IPR007640">
    <property type="entry name" value="UL17-like"/>
</dbReference>
<dbReference type="KEGG" id="vg:19620164"/>
<keyword evidence="4" id="KW-0946">Virion</keyword>
<dbReference type="GO" id="GO:0051276">
    <property type="term" value="P:chromosome organization"/>
    <property type="evidence" value="ECO:0007669"/>
    <property type="project" value="InterPro"/>
</dbReference>
<gene>
    <name evidence="7" type="ORF">BoHV6ORF32</name>
</gene>
<dbReference type="Proteomes" id="UP000121539">
    <property type="component" value="Segment"/>
</dbReference>
<reference evidence="7 8" key="1">
    <citation type="journal article" date="2014" name="J. Gen. Virol.">
        <title>Novel gammaherpesvirus functions encoded by bovine herpesvirus 6 (bovine lymphotropic virus).</title>
        <authorList>
            <person name="Jia J."/>
            <person name="Delhon G."/>
            <person name="Tulman E.R."/>
            <person name="Diel D.G."/>
            <person name="Osorio F.A."/>
            <person name="Wen X."/>
            <person name="Kutish G.F."/>
            <person name="Rock D.L."/>
        </authorList>
    </citation>
    <scope>NUCLEOTIDE SEQUENCE [LARGE SCALE GENOMIC DNA]</scope>
    <source>
        <strain evidence="7">Pennsylvania 47</strain>
    </source>
</reference>
<keyword evidence="8" id="KW-1185">Reference proteome</keyword>
<evidence type="ECO:0000256" key="2">
    <source>
        <dbReference type="ARBA" id="ARBA00022562"/>
    </source>
</evidence>
<evidence type="ECO:0000256" key="4">
    <source>
        <dbReference type="ARBA" id="ARBA00022844"/>
    </source>
</evidence>
<accession>A0A060D3P0</accession>
<dbReference type="GeneID" id="19620164"/>
<evidence type="ECO:0000256" key="5">
    <source>
        <dbReference type="ARBA" id="ARBA00022921"/>
    </source>
</evidence>
<evidence type="ECO:0000313" key="7">
    <source>
        <dbReference type="EMBL" id="AIB03185.1"/>
    </source>
</evidence>